<evidence type="ECO:0000313" key="5">
    <source>
        <dbReference type="Proteomes" id="UP001162891"/>
    </source>
</evidence>
<evidence type="ECO:0000256" key="1">
    <source>
        <dbReference type="ARBA" id="ARBA00022505"/>
    </source>
</evidence>
<dbReference type="Proteomes" id="UP001162891">
    <property type="component" value="Chromosome"/>
</dbReference>
<organism evidence="4 5">
    <name type="scientific">Anaeromyxobacter oryzae</name>
    <dbReference type="NCBI Taxonomy" id="2918170"/>
    <lineage>
        <taxon>Bacteria</taxon>
        <taxon>Pseudomonadati</taxon>
        <taxon>Myxococcota</taxon>
        <taxon>Myxococcia</taxon>
        <taxon>Myxococcales</taxon>
        <taxon>Cystobacterineae</taxon>
        <taxon>Anaeromyxobacteraceae</taxon>
        <taxon>Anaeromyxobacter</taxon>
    </lineage>
</organism>
<dbReference type="InterPro" id="IPR008995">
    <property type="entry name" value="Mo/tungstate-bd_C_term_dom"/>
</dbReference>
<accession>A0ABM7X1D3</accession>
<dbReference type="SUPFAM" id="SSF50331">
    <property type="entry name" value="MOP-like"/>
    <property type="match status" value="1"/>
</dbReference>
<sequence>MQLSARNQFKGTVKSVKLGAIMAEVVVDFAGQDMVSEITKSSAERLGLKTGDAVTVIIKSTEVMLGK</sequence>
<name>A0ABM7X1D3_9BACT</name>
<reference evidence="5" key="1">
    <citation type="journal article" date="2022" name="Int. J. Syst. Evol. Microbiol.">
        <title>Anaeromyxobacter oryzae sp. nov., Anaeromyxobacter diazotrophicus sp. nov. and Anaeromyxobacter paludicola sp. nov., isolated from paddy soils.</title>
        <authorList>
            <person name="Itoh H."/>
            <person name="Xu Z."/>
            <person name="Mise K."/>
            <person name="Masuda Y."/>
            <person name="Ushijima N."/>
            <person name="Hayakawa C."/>
            <person name="Shiratori Y."/>
            <person name="Senoo K."/>
        </authorList>
    </citation>
    <scope>NUCLEOTIDE SEQUENCE [LARGE SCALE GENOMIC DNA]</scope>
    <source>
        <strain evidence="5">Red232</strain>
    </source>
</reference>
<dbReference type="Gene3D" id="2.40.50.100">
    <property type="match status" value="1"/>
</dbReference>
<dbReference type="InterPro" id="IPR005116">
    <property type="entry name" value="Transp-assoc_OB_typ1"/>
</dbReference>
<dbReference type="NCBIfam" id="TIGR00638">
    <property type="entry name" value="Mop"/>
    <property type="match status" value="1"/>
</dbReference>
<dbReference type="RefSeq" id="WP_248354488.1">
    <property type="nucleotide sequence ID" value="NZ_AP025591.1"/>
</dbReference>
<gene>
    <name evidence="4" type="ORF">AMOR_45480</name>
</gene>
<dbReference type="InterPro" id="IPR004606">
    <property type="entry name" value="Mop_domain"/>
</dbReference>
<dbReference type="Pfam" id="PF03459">
    <property type="entry name" value="TOBE"/>
    <property type="match status" value="1"/>
</dbReference>
<protein>
    <submittedName>
        <fullName evidence="4">Transporter</fullName>
    </submittedName>
</protein>
<proteinExistence type="predicted"/>
<dbReference type="EMBL" id="AP025591">
    <property type="protein sequence ID" value="BDG05552.1"/>
    <property type="molecule type" value="Genomic_DNA"/>
</dbReference>
<evidence type="ECO:0000313" key="4">
    <source>
        <dbReference type="EMBL" id="BDG05552.1"/>
    </source>
</evidence>
<evidence type="ECO:0000256" key="2">
    <source>
        <dbReference type="PROSITE-ProRule" id="PRU01213"/>
    </source>
</evidence>
<evidence type="ECO:0000259" key="3">
    <source>
        <dbReference type="PROSITE" id="PS51866"/>
    </source>
</evidence>
<keyword evidence="5" id="KW-1185">Reference proteome</keyword>
<feature type="domain" description="Mop" evidence="3">
    <location>
        <begin position="2"/>
        <end position="67"/>
    </location>
</feature>
<dbReference type="PROSITE" id="PS51866">
    <property type="entry name" value="MOP"/>
    <property type="match status" value="1"/>
</dbReference>
<keyword evidence="1 2" id="KW-0500">Molybdenum</keyword>